<accession>A0A849HCQ8</accession>
<dbReference type="GO" id="GO:0015768">
    <property type="term" value="P:maltose transport"/>
    <property type="evidence" value="ECO:0007669"/>
    <property type="project" value="TreeGrafter"/>
</dbReference>
<evidence type="ECO:0000313" key="5">
    <source>
        <dbReference type="EMBL" id="NNM45198.1"/>
    </source>
</evidence>
<keyword evidence="3 4" id="KW-0732">Signal</keyword>
<evidence type="ECO:0000256" key="4">
    <source>
        <dbReference type="SAM" id="SignalP"/>
    </source>
</evidence>
<feature type="chain" id="PRO_5039457254" evidence="4">
    <location>
        <begin position="25"/>
        <end position="428"/>
    </location>
</feature>
<dbReference type="GO" id="GO:0055052">
    <property type="term" value="C:ATP-binding cassette (ABC) transporter complex, substrate-binding subunit-containing"/>
    <property type="evidence" value="ECO:0007669"/>
    <property type="project" value="TreeGrafter"/>
</dbReference>
<sequence length="428" mass="45755">MALRLTKRRTLGVLAGAVSVALVAAGCGGGDDGGNSAASQGADARGPITYVQGKDNSNLLGPMAEKWNAAHPNEKVTVKEQSDQADQQHDDLVQNFQAKSDAYDVVSVDVVWTAEFAAKGWLTPLKDKFALPTDGFLEPTIKAATYNNTLYAAPTSSDGAMLYYRSDLVKTPPKTIDEMWSMCSIAKKNGMDCFAGQFAKYEGLTCNATEWMNAYGAKVVDDAGKPTVDSPEAAKGLQALADNYKNGNIPKQAITFQEEQSRQAFQDGKLLFLRNWPYVYNLASTDASSKVKGKFKVAPLPGVDGPGTSTLGGHMAAISAFSKNKATALDFLKFLTSEEQQKTNMEKGSLAPVIGSIYDDQALVAKYPYLPVLKESIANAVSRPVTPFYPKVTEAIQTNAFAAIQGQKTPQQAVKDMQAAMQAASGGN</sequence>
<dbReference type="AlphaFoldDB" id="A0A849HCQ8"/>
<proteinExistence type="inferred from homology"/>
<evidence type="ECO:0000256" key="3">
    <source>
        <dbReference type="ARBA" id="ARBA00022729"/>
    </source>
</evidence>
<dbReference type="GO" id="GO:1901982">
    <property type="term" value="F:maltose binding"/>
    <property type="evidence" value="ECO:0007669"/>
    <property type="project" value="TreeGrafter"/>
</dbReference>
<protein>
    <submittedName>
        <fullName evidence="5">ABC transporter substrate-binding protein</fullName>
    </submittedName>
</protein>
<dbReference type="Gene3D" id="3.40.190.10">
    <property type="entry name" value="Periplasmic binding protein-like II"/>
    <property type="match status" value="2"/>
</dbReference>
<name>A0A849HCQ8_9MICO</name>
<feature type="signal peptide" evidence="4">
    <location>
        <begin position="1"/>
        <end position="24"/>
    </location>
</feature>
<keyword evidence="2" id="KW-0813">Transport</keyword>
<dbReference type="InterPro" id="IPR006059">
    <property type="entry name" value="SBP"/>
</dbReference>
<dbReference type="Proteomes" id="UP000588586">
    <property type="component" value="Unassembled WGS sequence"/>
</dbReference>
<dbReference type="PANTHER" id="PTHR30061">
    <property type="entry name" value="MALTOSE-BINDING PERIPLASMIC PROTEIN"/>
    <property type="match status" value="1"/>
</dbReference>
<gene>
    <name evidence="5" type="ORF">HJG52_04165</name>
</gene>
<dbReference type="EMBL" id="JABEPQ010000001">
    <property type="protein sequence ID" value="NNM45198.1"/>
    <property type="molecule type" value="Genomic_DNA"/>
</dbReference>
<organism evidence="5 6">
    <name type="scientific">Knoellia koreensis</name>
    <dbReference type="NCBI Taxonomy" id="2730921"/>
    <lineage>
        <taxon>Bacteria</taxon>
        <taxon>Bacillati</taxon>
        <taxon>Actinomycetota</taxon>
        <taxon>Actinomycetes</taxon>
        <taxon>Micrococcales</taxon>
        <taxon>Intrasporangiaceae</taxon>
        <taxon>Knoellia</taxon>
    </lineage>
</organism>
<reference evidence="5 6" key="1">
    <citation type="submission" date="2020-04" db="EMBL/GenBank/DDBJ databases">
        <title>Knoellia sp. isolate from air conditioner.</title>
        <authorList>
            <person name="Chea S."/>
            <person name="Kim D.-U."/>
        </authorList>
    </citation>
    <scope>NUCLEOTIDE SEQUENCE [LARGE SCALE GENOMIC DNA]</scope>
    <source>
        <strain evidence="5 6">DB2414S</strain>
    </source>
</reference>
<dbReference type="Pfam" id="PF01547">
    <property type="entry name" value="SBP_bac_1"/>
    <property type="match status" value="1"/>
</dbReference>
<dbReference type="PANTHER" id="PTHR30061:SF50">
    <property type="entry name" value="MALTOSE_MALTODEXTRIN-BINDING PERIPLASMIC PROTEIN"/>
    <property type="match status" value="1"/>
</dbReference>
<dbReference type="RefSeq" id="WP_171242253.1">
    <property type="nucleotide sequence ID" value="NZ_JABEPQ010000001.1"/>
</dbReference>
<dbReference type="GO" id="GO:0042956">
    <property type="term" value="P:maltodextrin transmembrane transport"/>
    <property type="evidence" value="ECO:0007669"/>
    <property type="project" value="TreeGrafter"/>
</dbReference>
<evidence type="ECO:0000256" key="1">
    <source>
        <dbReference type="ARBA" id="ARBA00008520"/>
    </source>
</evidence>
<dbReference type="SUPFAM" id="SSF53850">
    <property type="entry name" value="Periplasmic binding protein-like II"/>
    <property type="match status" value="1"/>
</dbReference>
<evidence type="ECO:0000256" key="2">
    <source>
        <dbReference type="ARBA" id="ARBA00022448"/>
    </source>
</evidence>
<evidence type="ECO:0000313" key="6">
    <source>
        <dbReference type="Proteomes" id="UP000588586"/>
    </source>
</evidence>
<dbReference type="PROSITE" id="PS51257">
    <property type="entry name" value="PROKAR_LIPOPROTEIN"/>
    <property type="match status" value="1"/>
</dbReference>
<keyword evidence="6" id="KW-1185">Reference proteome</keyword>
<comment type="caution">
    <text evidence="5">The sequence shown here is derived from an EMBL/GenBank/DDBJ whole genome shotgun (WGS) entry which is preliminary data.</text>
</comment>
<comment type="similarity">
    <text evidence="1">Belongs to the bacterial solute-binding protein 1 family.</text>
</comment>
<dbReference type="CDD" id="cd14750">
    <property type="entry name" value="PBP2_TMBP"/>
    <property type="match status" value="1"/>
</dbReference>